<feature type="domain" description="DNA2/NAM7 helicase-like C-terminal" evidence="3">
    <location>
        <begin position="877"/>
        <end position="1038"/>
    </location>
</feature>
<dbReference type="GO" id="GO:0031380">
    <property type="term" value="C:nuclear RNA-directed RNA polymerase complex"/>
    <property type="evidence" value="ECO:0007669"/>
    <property type="project" value="TreeGrafter"/>
</dbReference>
<dbReference type="GO" id="GO:0004386">
    <property type="term" value="F:helicase activity"/>
    <property type="evidence" value="ECO:0007669"/>
    <property type="project" value="InterPro"/>
</dbReference>
<dbReference type="Gene3D" id="3.40.50.300">
    <property type="entry name" value="P-loop containing nucleotide triphosphate hydrolases"/>
    <property type="match status" value="2"/>
</dbReference>
<sequence length="1661" mass="189560">MFSNAEDHRRSRYDAPLSQKTGKDKKIDLRTISKLSTLGPSEVTMQLAAPGSGLKQFLSESTVDFQIVESFLNILSTITTSSANRQNLIHILSQVQGSVFLKQVLPFHILSSSVTQQYRKCLFFEHILSLATELASIFPSSSFMEVTIIKTLLQNAFREMEANGNNVSAESRKQMMDLEKFLQHLQQKKGEGTLRSDNYTYIVGNKPGVEGDFRHLSIYPTYEDINMSEKPLMRPNAIDDSYTDAMSYLDTHFRLMREDFIRPLRDGISELVKLNRSELTKAKIDDIRIYFNTTISSPVCTRAGIVHEVKFSTANLKQVSWEISKRLLFGSLVCLSKDNFRNMLFATVADRNVPDLQKGMIALIFTEESRKQLIEYAVDDDFLMIEATAYFEAYRHVLEGLKEMVASEIPFQNYIVLCHTAMSPPLYVSQNPAGYTLEELIKPENSAQIEYSDGLPHSLRAQLLNLHLKKQFNVLDDKTWPTKEQLQLDQSQFRAFQMALTSELSIIQGPPGTGKTYVGLKIMQALLNNSALWKQDSSPVLVVCYTNHALDQFLEGVLNFTKCNIVRVGSRSNSEAMQRCSLSKLRSERSRQKLPGYMRALHAELTDERKKNQASLIQKAVLLQNATKGVLNENVLGKYIPDHHLRGLMLRKEYLEVESHERISSIIVEWLGISVVYENAPEKMQDVNSWNIENFLSENDEVGGDVMAMRDDDDEFIKVSDEAELAEVERMIEEDDDIKVQIRKTRQLAEMMKEESLVFVPEEHEGEDYGMDTGSDDQDDWQISSKTKKKLKKQIKHELQETTDSYCCRCWRSKYLCDIRNEVFTIENLYQIVVNRMAELRNQEDMQILQEADVIGMTTTGAAKFRKLLQSVRPKIHRMRPEIAHLLTPHIYDKLENHSSVMTYEDIKGVCHNLFFVDHNHLEEHIKEGKSRQNVHEAAFVKSLCLYFILQGYEPSQITILTTYSGQLHCLQKMMPKSLFQGVKVCVVDKYQGEENDIIILSLVRSNREGSVGFLKIPNRVCVALSRAKKGLFCIGNMELLSTVPLWSAISDVLQKYGLIGKELKLQCVNHPDNATYVSSSADFDNVPEGGCKIPCQYRLNCGHVCPLLCHPYDQQHEKLVCKKPCPKLACDYGHTCKKLCSDPCGKCEELVPKEIPLCGHMQDIPCSMEAENFCCKEPCIKTLHCGHRCVRWCGQNCTKNCPEKVTISLKCGHTVKTLCHMKSEAELFGTRLKCHVKCEEPLDCGHNCPGSCSSCGERGFHFPCAKTCNIPLYCSHNCDEKCGTDCFCIRSCEKSCFHGKCTLKCSEPCPPCTRPCGWGCAHKKCTKLCCEPCDREACDQPCRKNLKCKHPCIGFCGEPCPRKCRVCNADEVQELVFGNEANPHARFIQLMDCPHFFEVTKFSEWMRTKEGQMIQLKSCPKCSKPIRKSLRYGNLIKQTLSDMEKVKEKISHKWRNNLEMFLSENETELSNFPQADKTVQELQDGNLTLRSLMLASEKIKFWQKLGAISNKVKKSPKVLYKVLTDIPITSDAVDNATSKHDISEKYYALFRMALEVEAVFIRHQTPQVVHEKLKTLIKEMNSEKRSLHLDEIQAELQMLPISMDLVNLLKQKTVIFDTRLLRQDVWYKCDAGHIYTANVDENQDHHCPHCSISDEDENED</sequence>
<dbReference type="CDD" id="cd18808">
    <property type="entry name" value="SF1_C_Upf1"/>
    <property type="match status" value="1"/>
</dbReference>
<gene>
    <name evidence="5" type="ORF">GDO78_012817</name>
</gene>
<evidence type="ECO:0000256" key="1">
    <source>
        <dbReference type="SAM" id="MobiDB-lite"/>
    </source>
</evidence>
<name>A0A8J6F015_ELECQ</name>
<evidence type="ECO:0000259" key="2">
    <source>
        <dbReference type="Pfam" id="PF13086"/>
    </source>
</evidence>
<feature type="domain" description="ZNFX1" evidence="4">
    <location>
        <begin position="283"/>
        <end position="388"/>
    </location>
</feature>
<dbReference type="Proteomes" id="UP000770717">
    <property type="component" value="Unassembled WGS sequence"/>
</dbReference>
<evidence type="ECO:0000313" key="5">
    <source>
        <dbReference type="EMBL" id="KAG9479348.1"/>
    </source>
</evidence>
<dbReference type="InterPro" id="IPR041679">
    <property type="entry name" value="DNA2/NAM7-like_C"/>
</dbReference>
<dbReference type="PANTHER" id="PTHR10887:SF528">
    <property type="entry name" value="NFX1-TYPE ZINC FINGER-CONTAINING PROTEIN 1 ISOFORM X1"/>
    <property type="match status" value="1"/>
</dbReference>
<evidence type="ECO:0000259" key="3">
    <source>
        <dbReference type="Pfam" id="PF13087"/>
    </source>
</evidence>
<evidence type="ECO:0000313" key="6">
    <source>
        <dbReference type="Proteomes" id="UP000770717"/>
    </source>
</evidence>
<dbReference type="EMBL" id="WNTK01000008">
    <property type="protein sequence ID" value="KAG9479348.1"/>
    <property type="molecule type" value="Genomic_DNA"/>
</dbReference>
<proteinExistence type="predicted"/>
<dbReference type="OrthoDB" id="2423195at2759"/>
<protein>
    <recommendedName>
        <fullName evidence="7">NFX1-type zinc finger-containing protein 1</fullName>
    </recommendedName>
</protein>
<dbReference type="GO" id="GO:0031048">
    <property type="term" value="P:regulatory ncRNA-mediated heterochromatin formation"/>
    <property type="evidence" value="ECO:0007669"/>
    <property type="project" value="TreeGrafter"/>
</dbReference>
<dbReference type="SUPFAM" id="SSF52540">
    <property type="entry name" value="P-loop containing nucleoside triphosphate hydrolases"/>
    <property type="match status" value="1"/>
</dbReference>
<feature type="region of interest" description="Disordered" evidence="1">
    <location>
        <begin position="1"/>
        <end position="24"/>
    </location>
</feature>
<dbReference type="Pfam" id="PF25396">
    <property type="entry name" value="ZNFX1"/>
    <property type="match status" value="1"/>
</dbReference>
<dbReference type="InterPro" id="IPR057373">
    <property type="entry name" value="ZNFX1"/>
</dbReference>
<dbReference type="InterPro" id="IPR045055">
    <property type="entry name" value="DNA2/NAM7-like"/>
</dbReference>
<dbReference type="InterPro" id="IPR027417">
    <property type="entry name" value="P-loop_NTPase"/>
</dbReference>
<comment type="caution">
    <text evidence="5">The sequence shown here is derived from an EMBL/GenBank/DDBJ whole genome shotgun (WGS) entry which is preliminary data.</text>
</comment>
<evidence type="ECO:0000259" key="4">
    <source>
        <dbReference type="Pfam" id="PF25396"/>
    </source>
</evidence>
<organism evidence="5 6">
    <name type="scientific">Eleutherodactylus coqui</name>
    <name type="common">Puerto Rican coqui</name>
    <dbReference type="NCBI Taxonomy" id="57060"/>
    <lineage>
        <taxon>Eukaryota</taxon>
        <taxon>Metazoa</taxon>
        <taxon>Chordata</taxon>
        <taxon>Craniata</taxon>
        <taxon>Vertebrata</taxon>
        <taxon>Euteleostomi</taxon>
        <taxon>Amphibia</taxon>
        <taxon>Batrachia</taxon>
        <taxon>Anura</taxon>
        <taxon>Neobatrachia</taxon>
        <taxon>Hyloidea</taxon>
        <taxon>Eleutherodactylidae</taxon>
        <taxon>Eleutherodactylinae</taxon>
        <taxon>Eleutherodactylus</taxon>
        <taxon>Eleutherodactylus</taxon>
    </lineage>
</organism>
<feature type="compositionally biased region" description="Basic and acidic residues" evidence="1">
    <location>
        <begin position="1"/>
        <end position="13"/>
    </location>
</feature>
<dbReference type="InterPro" id="IPR047187">
    <property type="entry name" value="SF1_C_Upf1"/>
</dbReference>
<dbReference type="FunFam" id="3.40.50.300:FF:000742">
    <property type="entry name" value="NFX1-type zinc finger-containing protein 1"/>
    <property type="match status" value="1"/>
</dbReference>
<accession>A0A8J6F015</accession>
<dbReference type="Pfam" id="PF13086">
    <property type="entry name" value="AAA_11"/>
    <property type="match status" value="1"/>
</dbReference>
<dbReference type="Pfam" id="PF13087">
    <property type="entry name" value="AAA_12"/>
    <property type="match status" value="1"/>
</dbReference>
<evidence type="ECO:0008006" key="7">
    <source>
        <dbReference type="Google" id="ProtNLM"/>
    </source>
</evidence>
<dbReference type="PANTHER" id="PTHR10887">
    <property type="entry name" value="DNA2/NAM7 HELICASE FAMILY"/>
    <property type="match status" value="1"/>
</dbReference>
<keyword evidence="6" id="KW-1185">Reference proteome</keyword>
<reference evidence="5" key="1">
    <citation type="thesis" date="2020" institute="ProQuest LLC" country="789 East Eisenhower Parkway, Ann Arbor, MI, USA">
        <title>Comparative Genomics and Chromosome Evolution.</title>
        <authorList>
            <person name="Mudd A.B."/>
        </authorList>
    </citation>
    <scope>NUCLEOTIDE SEQUENCE</scope>
    <source>
        <strain evidence="5">HN-11 Male</strain>
        <tissue evidence="5">Kidney and liver</tissue>
    </source>
</reference>
<dbReference type="InterPro" id="IPR041677">
    <property type="entry name" value="DNA2/NAM7_AAA_11"/>
</dbReference>
<feature type="domain" description="DNA2/NAM7 helicase helicase" evidence="2">
    <location>
        <begin position="487"/>
        <end position="615"/>
    </location>
</feature>